<evidence type="ECO:0000313" key="8">
    <source>
        <dbReference type="EMBL" id="MBM0108764.1"/>
    </source>
</evidence>
<keyword evidence="5" id="KW-0472">Membrane</keyword>
<dbReference type="Pfam" id="PF01145">
    <property type="entry name" value="Band_7"/>
    <property type="match status" value="1"/>
</dbReference>
<evidence type="ECO:0000259" key="7">
    <source>
        <dbReference type="SMART" id="SM00244"/>
    </source>
</evidence>
<dbReference type="GO" id="GO:0008233">
    <property type="term" value="F:peptidase activity"/>
    <property type="evidence" value="ECO:0007669"/>
    <property type="project" value="UniProtKB-KW"/>
</dbReference>
<keyword evidence="9" id="KW-1185">Reference proteome</keyword>
<dbReference type="InterPro" id="IPR001972">
    <property type="entry name" value="Stomatin_HflK_fam"/>
</dbReference>
<comment type="caution">
    <text evidence="8">The sequence shown here is derived from an EMBL/GenBank/DDBJ whole genome shotgun (WGS) entry which is preliminary data.</text>
</comment>
<keyword evidence="8" id="KW-0645">Protease</keyword>
<sequence length="289" mass="32918">MASRGFLVLILAAVVAFTLAMSTFTVRETELAIKFRFGEIVRADYAPGLHFMVPMVNNIRKFERRIVTKNYPSEQFLTSEGKILRIDFYIKWRISDVGTYYQATGGDIEVAAGRLGSIVKDGIKGTIARRTIQQVVAAERAEFTGEILKLAEDSTKGLGLQLVDVRVKKIDLPEEVSESVFSRMRQDFDRQAKRLRAEGEENAEKLRSEADRQRTEILAEAYRESEIIRGEGDAKSADIYARAYSRNAEFYSFHRSLQAYREAIGTDNDVLVISPDSEFFKYLNRANRR</sequence>
<comment type="subcellular location">
    <subcellularLocation>
        <location evidence="1">Membrane</location>
        <topology evidence="1">Single-pass membrane protein</topology>
    </subcellularLocation>
</comment>
<comment type="similarity">
    <text evidence="2 6">Belongs to the band 7/mec-2 family. HflC subfamily.</text>
</comment>
<keyword evidence="4" id="KW-1133">Transmembrane helix</keyword>
<dbReference type="GO" id="GO:0006508">
    <property type="term" value="P:proteolysis"/>
    <property type="evidence" value="ECO:0007669"/>
    <property type="project" value="UniProtKB-KW"/>
</dbReference>
<protein>
    <recommendedName>
        <fullName evidence="6">Protein HflC</fullName>
    </recommendedName>
</protein>
<gene>
    <name evidence="8" type="primary">hflC</name>
    <name evidence="8" type="ORF">JM946_28870</name>
</gene>
<dbReference type="RefSeq" id="WP_203170928.1">
    <property type="nucleotide sequence ID" value="NZ_JAEVLS010000009.1"/>
</dbReference>
<evidence type="ECO:0000256" key="5">
    <source>
        <dbReference type="ARBA" id="ARBA00023136"/>
    </source>
</evidence>
<evidence type="ECO:0000256" key="2">
    <source>
        <dbReference type="ARBA" id="ARBA00007862"/>
    </source>
</evidence>
<dbReference type="InterPro" id="IPR001107">
    <property type="entry name" value="Band_7"/>
</dbReference>
<dbReference type="PIRSF" id="PIRSF005651">
    <property type="entry name" value="HflC"/>
    <property type="match status" value="1"/>
</dbReference>
<dbReference type="SUPFAM" id="SSF117892">
    <property type="entry name" value="Band 7/SPFH domain"/>
    <property type="match status" value="1"/>
</dbReference>
<dbReference type="CDD" id="cd03405">
    <property type="entry name" value="SPFH_HflC"/>
    <property type="match status" value="1"/>
</dbReference>
<dbReference type="Proteomes" id="UP000661077">
    <property type="component" value="Unassembled WGS sequence"/>
</dbReference>
<dbReference type="NCBIfam" id="TIGR01932">
    <property type="entry name" value="hflC"/>
    <property type="match status" value="1"/>
</dbReference>
<reference evidence="8 9" key="1">
    <citation type="journal article" date="2021" name="Int. J. Syst. Evol. Microbiol.">
        <title>Steroidobacter gossypii sp. nov., isolated from soil of cotton cropping field.</title>
        <authorList>
            <person name="Huang R."/>
            <person name="Yang S."/>
            <person name="Zhen C."/>
            <person name="Liu W."/>
        </authorList>
    </citation>
    <scope>NUCLEOTIDE SEQUENCE [LARGE SCALE GENOMIC DNA]</scope>
    <source>
        <strain evidence="8 9">S1-65</strain>
    </source>
</reference>
<feature type="domain" description="Band 7" evidence="7">
    <location>
        <begin position="21"/>
        <end position="184"/>
    </location>
</feature>
<keyword evidence="8" id="KW-0378">Hydrolase</keyword>
<dbReference type="InterPro" id="IPR010200">
    <property type="entry name" value="HflC"/>
</dbReference>
<name>A0ABS1X6A9_9GAMM</name>
<dbReference type="EMBL" id="JAEVLS010000009">
    <property type="protein sequence ID" value="MBM0108764.1"/>
    <property type="molecule type" value="Genomic_DNA"/>
</dbReference>
<evidence type="ECO:0000256" key="6">
    <source>
        <dbReference type="PIRNR" id="PIRNR005651"/>
    </source>
</evidence>
<accession>A0ABS1X6A9</accession>
<evidence type="ECO:0000256" key="4">
    <source>
        <dbReference type="ARBA" id="ARBA00022989"/>
    </source>
</evidence>
<proteinExistence type="inferred from homology"/>
<comment type="function">
    <text evidence="6">HflC and HflK could regulate a protease.</text>
</comment>
<evidence type="ECO:0000313" key="9">
    <source>
        <dbReference type="Proteomes" id="UP000661077"/>
    </source>
</evidence>
<dbReference type="PANTHER" id="PTHR42911">
    <property type="entry name" value="MODULATOR OF FTSH PROTEASE HFLC"/>
    <property type="match status" value="1"/>
</dbReference>
<evidence type="ECO:0000256" key="3">
    <source>
        <dbReference type="ARBA" id="ARBA00022692"/>
    </source>
</evidence>
<dbReference type="SMART" id="SM00244">
    <property type="entry name" value="PHB"/>
    <property type="match status" value="1"/>
</dbReference>
<dbReference type="InterPro" id="IPR036013">
    <property type="entry name" value="Band_7/SPFH_dom_sf"/>
</dbReference>
<dbReference type="PANTHER" id="PTHR42911:SF1">
    <property type="entry name" value="MODULATOR OF FTSH PROTEASE HFLC"/>
    <property type="match status" value="1"/>
</dbReference>
<dbReference type="Gene3D" id="3.30.479.30">
    <property type="entry name" value="Band 7 domain"/>
    <property type="match status" value="1"/>
</dbReference>
<evidence type="ECO:0000256" key="1">
    <source>
        <dbReference type="ARBA" id="ARBA00004167"/>
    </source>
</evidence>
<dbReference type="PRINTS" id="PR00721">
    <property type="entry name" value="STOMATIN"/>
</dbReference>
<organism evidence="8 9">
    <name type="scientific">Steroidobacter gossypii</name>
    <dbReference type="NCBI Taxonomy" id="2805490"/>
    <lineage>
        <taxon>Bacteria</taxon>
        <taxon>Pseudomonadati</taxon>
        <taxon>Pseudomonadota</taxon>
        <taxon>Gammaproteobacteria</taxon>
        <taxon>Steroidobacterales</taxon>
        <taxon>Steroidobacteraceae</taxon>
        <taxon>Steroidobacter</taxon>
    </lineage>
</organism>
<keyword evidence="3" id="KW-0812">Transmembrane</keyword>